<keyword evidence="5 9" id="KW-0479">Metal-binding</keyword>
<protein>
    <recommendedName>
        <fullName evidence="13">Cytochrome P450</fullName>
    </recommendedName>
</protein>
<accession>A0A0C9UE35</accession>
<dbReference type="CDD" id="cd11065">
    <property type="entry name" value="CYP64-like"/>
    <property type="match status" value="1"/>
</dbReference>
<dbReference type="InterPro" id="IPR036396">
    <property type="entry name" value="Cyt_P450_sf"/>
</dbReference>
<dbReference type="GO" id="GO:0020037">
    <property type="term" value="F:heme binding"/>
    <property type="evidence" value="ECO:0007669"/>
    <property type="project" value="InterPro"/>
</dbReference>
<dbReference type="OrthoDB" id="2789670at2759"/>
<gene>
    <name evidence="11" type="ORF">M422DRAFT_195973</name>
</gene>
<proteinExistence type="inferred from homology"/>
<dbReference type="InterPro" id="IPR002401">
    <property type="entry name" value="Cyt_P450_E_grp-I"/>
</dbReference>
<dbReference type="Pfam" id="PF00067">
    <property type="entry name" value="p450"/>
    <property type="match status" value="1"/>
</dbReference>
<evidence type="ECO:0000256" key="6">
    <source>
        <dbReference type="ARBA" id="ARBA00023002"/>
    </source>
</evidence>
<evidence type="ECO:0000256" key="8">
    <source>
        <dbReference type="ARBA" id="ARBA00023033"/>
    </source>
</evidence>
<dbReference type="PRINTS" id="PR00463">
    <property type="entry name" value="EP450I"/>
</dbReference>
<dbReference type="PANTHER" id="PTHR46300">
    <property type="entry name" value="P450, PUTATIVE (EUROFUNG)-RELATED-RELATED"/>
    <property type="match status" value="1"/>
</dbReference>
<dbReference type="PANTHER" id="PTHR46300:SF7">
    <property type="entry name" value="P450, PUTATIVE (EUROFUNG)-RELATED"/>
    <property type="match status" value="1"/>
</dbReference>
<evidence type="ECO:0000256" key="7">
    <source>
        <dbReference type="ARBA" id="ARBA00023004"/>
    </source>
</evidence>
<evidence type="ECO:0000256" key="5">
    <source>
        <dbReference type="ARBA" id="ARBA00022723"/>
    </source>
</evidence>
<dbReference type="InterPro" id="IPR001128">
    <property type="entry name" value="Cyt_P450"/>
</dbReference>
<dbReference type="AlphaFoldDB" id="A0A0C9UE35"/>
<dbReference type="InterPro" id="IPR050364">
    <property type="entry name" value="Cytochrome_P450_fung"/>
</dbReference>
<keyword evidence="8 10" id="KW-0503">Monooxygenase</keyword>
<evidence type="ECO:0000256" key="9">
    <source>
        <dbReference type="PIRSR" id="PIRSR602401-1"/>
    </source>
</evidence>
<evidence type="ECO:0000256" key="4">
    <source>
        <dbReference type="ARBA" id="ARBA00022617"/>
    </source>
</evidence>
<reference evidence="11 12" key="1">
    <citation type="submission" date="2014-06" db="EMBL/GenBank/DDBJ databases">
        <title>Evolutionary Origins and Diversification of the Mycorrhizal Mutualists.</title>
        <authorList>
            <consortium name="DOE Joint Genome Institute"/>
            <consortium name="Mycorrhizal Genomics Consortium"/>
            <person name="Kohler A."/>
            <person name="Kuo A."/>
            <person name="Nagy L.G."/>
            <person name="Floudas D."/>
            <person name="Copeland A."/>
            <person name="Barry K.W."/>
            <person name="Cichocki N."/>
            <person name="Veneault-Fourrey C."/>
            <person name="LaButti K."/>
            <person name="Lindquist E.A."/>
            <person name="Lipzen A."/>
            <person name="Lundell T."/>
            <person name="Morin E."/>
            <person name="Murat C."/>
            <person name="Riley R."/>
            <person name="Ohm R."/>
            <person name="Sun H."/>
            <person name="Tunlid A."/>
            <person name="Henrissat B."/>
            <person name="Grigoriev I.V."/>
            <person name="Hibbett D.S."/>
            <person name="Martin F."/>
        </authorList>
    </citation>
    <scope>NUCLEOTIDE SEQUENCE [LARGE SCALE GENOMIC DNA]</scope>
    <source>
        <strain evidence="11 12">SS14</strain>
    </source>
</reference>
<keyword evidence="4 9" id="KW-0349">Heme</keyword>
<dbReference type="PRINTS" id="PR00385">
    <property type="entry name" value="P450"/>
</dbReference>
<dbReference type="GO" id="GO:0004497">
    <property type="term" value="F:monooxygenase activity"/>
    <property type="evidence" value="ECO:0007669"/>
    <property type="project" value="UniProtKB-KW"/>
</dbReference>
<evidence type="ECO:0000256" key="10">
    <source>
        <dbReference type="RuleBase" id="RU000461"/>
    </source>
</evidence>
<comment type="similarity">
    <text evidence="3 10">Belongs to the cytochrome P450 family.</text>
</comment>
<comment type="cofactor">
    <cofactor evidence="1 9">
        <name>heme</name>
        <dbReference type="ChEBI" id="CHEBI:30413"/>
    </cofactor>
</comment>
<comment type="pathway">
    <text evidence="2">Secondary metabolite biosynthesis.</text>
</comment>
<dbReference type="InterPro" id="IPR017972">
    <property type="entry name" value="Cyt_P450_CS"/>
</dbReference>
<evidence type="ECO:0000313" key="12">
    <source>
        <dbReference type="Proteomes" id="UP000054279"/>
    </source>
</evidence>
<dbReference type="EMBL" id="KN837694">
    <property type="protein sequence ID" value="KIJ23395.1"/>
    <property type="molecule type" value="Genomic_DNA"/>
</dbReference>
<name>A0A0C9UE35_SPHS4</name>
<evidence type="ECO:0008006" key="13">
    <source>
        <dbReference type="Google" id="ProtNLM"/>
    </source>
</evidence>
<evidence type="ECO:0000256" key="1">
    <source>
        <dbReference type="ARBA" id="ARBA00001971"/>
    </source>
</evidence>
<feature type="binding site" description="axial binding residue" evidence="9">
    <location>
        <position position="460"/>
    </location>
    <ligand>
        <name>heme</name>
        <dbReference type="ChEBI" id="CHEBI:30413"/>
    </ligand>
    <ligandPart>
        <name>Fe</name>
        <dbReference type="ChEBI" id="CHEBI:18248"/>
    </ligandPart>
</feature>
<evidence type="ECO:0000313" key="11">
    <source>
        <dbReference type="EMBL" id="KIJ23395.1"/>
    </source>
</evidence>
<sequence>MAVSSQLIAFGCLLAALYFKVFKGRRIPPRGKSHCNIRVAVTEAYPGLKFPPGPPPKPLIGNLLDFPMAREWETYHKWAQQYGIGELVHINVLGKHMLFVNSWRMAYELFDKRSSIYSDRPTTPMMHDLLGFGWAFVFQPYGEWWRWHRKAMHDQFHRSVVSVYYPVQVRNTRELLRRLNKSPEDYDAHLHWLAGAIIMEMTYGIQVKPNHDPYLENVETVLAAITEAGIPGRFLVDTLPFLKYVPEWFPGAGFKRKVRGWRQAISDMVDLPFEAARAQLEAGTTNACFVTKLLEELSLHKSDSIKEDEVTVIKNTAGTLFLGGADTTVSAIRAFILAMVLHPKVQRKAQKELDDFLGPDRLPEIEDMDQLPYIVAIVKEALRWRPLAPLAVPHCTSQEDIVDGYYIPKGTIVFGNVVEMLRNEEHFGPDTDKFIPERHFNPDVRDPATTGAFGFGRRACPGHTLAFNSLFIAFASILKVFNISNPREENGKEFPVEYDWTSGFFFVPTPFKCTIKPRSEEAERLLL</sequence>
<keyword evidence="6 10" id="KW-0560">Oxidoreductase</keyword>
<keyword evidence="7 9" id="KW-0408">Iron</keyword>
<dbReference type="PROSITE" id="PS00086">
    <property type="entry name" value="CYTOCHROME_P450"/>
    <property type="match status" value="1"/>
</dbReference>
<evidence type="ECO:0000256" key="2">
    <source>
        <dbReference type="ARBA" id="ARBA00005179"/>
    </source>
</evidence>
<dbReference type="HOGENOM" id="CLU_001570_2_3_1"/>
<dbReference type="SUPFAM" id="SSF48264">
    <property type="entry name" value="Cytochrome P450"/>
    <property type="match status" value="1"/>
</dbReference>
<dbReference type="GO" id="GO:0005506">
    <property type="term" value="F:iron ion binding"/>
    <property type="evidence" value="ECO:0007669"/>
    <property type="project" value="InterPro"/>
</dbReference>
<dbReference type="Gene3D" id="1.10.630.10">
    <property type="entry name" value="Cytochrome P450"/>
    <property type="match status" value="1"/>
</dbReference>
<dbReference type="GO" id="GO:0016705">
    <property type="term" value="F:oxidoreductase activity, acting on paired donors, with incorporation or reduction of molecular oxygen"/>
    <property type="evidence" value="ECO:0007669"/>
    <property type="project" value="InterPro"/>
</dbReference>
<dbReference type="Proteomes" id="UP000054279">
    <property type="component" value="Unassembled WGS sequence"/>
</dbReference>
<keyword evidence="12" id="KW-1185">Reference proteome</keyword>
<evidence type="ECO:0000256" key="3">
    <source>
        <dbReference type="ARBA" id="ARBA00010617"/>
    </source>
</evidence>
<organism evidence="11 12">
    <name type="scientific">Sphaerobolus stellatus (strain SS14)</name>
    <dbReference type="NCBI Taxonomy" id="990650"/>
    <lineage>
        <taxon>Eukaryota</taxon>
        <taxon>Fungi</taxon>
        <taxon>Dikarya</taxon>
        <taxon>Basidiomycota</taxon>
        <taxon>Agaricomycotina</taxon>
        <taxon>Agaricomycetes</taxon>
        <taxon>Phallomycetidae</taxon>
        <taxon>Geastrales</taxon>
        <taxon>Sphaerobolaceae</taxon>
        <taxon>Sphaerobolus</taxon>
    </lineage>
</organism>